<dbReference type="RefSeq" id="WP_127494844.1">
    <property type="nucleotide sequence ID" value="NZ_BTCL01000002.1"/>
</dbReference>
<dbReference type="PANTHER" id="PTHR34595">
    <property type="entry name" value="BLR5612 PROTEIN"/>
    <property type="match status" value="1"/>
</dbReference>
<dbReference type="Pfam" id="PF14403">
    <property type="entry name" value="CP_ATPgrasp_2"/>
    <property type="match status" value="1"/>
</dbReference>
<feature type="domain" description="Circularly permuted ATP-grasp type 2" evidence="1">
    <location>
        <begin position="92"/>
        <end position="468"/>
    </location>
</feature>
<dbReference type="EMBL" id="BTCL01000002">
    <property type="protein sequence ID" value="GMK43706.1"/>
    <property type="molecule type" value="Genomic_DNA"/>
</dbReference>
<dbReference type="InterPro" id="IPR016450">
    <property type="entry name" value="UCP005522"/>
</dbReference>
<dbReference type="Gene3D" id="3.30.1490.270">
    <property type="match status" value="1"/>
</dbReference>
<accession>A0ABQ6NF26</accession>
<evidence type="ECO:0000313" key="2">
    <source>
        <dbReference type="EMBL" id="GMK43706.1"/>
    </source>
</evidence>
<name>A0ABQ6NF26_9BACL</name>
<comment type="caution">
    <text evidence="2">The sequence shown here is derived from an EMBL/GenBank/DDBJ whole genome shotgun (WGS) entry which is preliminary data.</text>
</comment>
<organism evidence="2 3">
    <name type="scientific">Paenibacillus glycanilyticus</name>
    <dbReference type="NCBI Taxonomy" id="126569"/>
    <lineage>
        <taxon>Bacteria</taxon>
        <taxon>Bacillati</taxon>
        <taxon>Bacillota</taxon>
        <taxon>Bacilli</taxon>
        <taxon>Bacillales</taxon>
        <taxon>Paenibacillaceae</taxon>
        <taxon>Paenibacillus</taxon>
    </lineage>
</organism>
<dbReference type="SUPFAM" id="SSF56059">
    <property type="entry name" value="Glutathione synthetase ATP-binding domain-like"/>
    <property type="match status" value="1"/>
</dbReference>
<gene>
    <name evidence="2" type="ORF">PghCCS26_08330</name>
</gene>
<proteinExistence type="predicted"/>
<reference evidence="2 3" key="1">
    <citation type="submission" date="2023-05" db="EMBL/GenBank/DDBJ databases">
        <title>Draft genome of Paenibacillus sp. CCS26.</title>
        <authorList>
            <person name="Akita H."/>
            <person name="Shinto Y."/>
            <person name="Kimura Z."/>
        </authorList>
    </citation>
    <scope>NUCLEOTIDE SEQUENCE [LARGE SCALE GENOMIC DNA]</scope>
    <source>
        <strain evidence="2 3">CCS26</strain>
    </source>
</reference>
<evidence type="ECO:0000313" key="3">
    <source>
        <dbReference type="Proteomes" id="UP001285921"/>
    </source>
</evidence>
<dbReference type="PIRSF" id="PIRSF005522">
    <property type="entry name" value="UCP005522"/>
    <property type="match status" value="1"/>
</dbReference>
<dbReference type="PANTHER" id="PTHR34595:SF7">
    <property type="entry name" value="SLL1039 PROTEIN"/>
    <property type="match status" value="1"/>
</dbReference>
<dbReference type="Gene3D" id="3.40.50.11290">
    <property type="match status" value="1"/>
</dbReference>
<protein>
    <recommendedName>
        <fullName evidence="1">Circularly permuted ATP-grasp type 2 domain-containing protein</fullName>
    </recommendedName>
</protein>
<evidence type="ECO:0000259" key="1">
    <source>
        <dbReference type="Pfam" id="PF14403"/>
    </source>
</evidence>
<sequence>MAMLMMKDNMNQLFADYEHPAFYDEMFEGRGKGRIHYGTMLQRLAKMGLEELKSRDALMQEEMVTQGITFTLYSNNPEDSSRERTIPFDLLPRMITSEDWAHLSQGIQQRVKALNLFIWDIYHEQSILSDGLIPSDMILNNPYYVPEMVGVDVPGGVYIPLSGIDIIRGKSGEYYVLEDNLRTPSGLSYVYKNRALMTSLFPELFFDYRVRSIDRGMNALLGSLRSLAPHSKPDPLVVLLTPGIYNSAYYDHCFLAQEMGIGLVQGNDLIVKDRIVYMKSRQGLRQVDVIYRRIDDEFLDPQVFRKDSLLGVPGLMDAYLAGNVALANAPGTGIADDKAVYAFVPDMIRYYLKEEPILNNVPTYILTRPHEREYVLSRLSDMVVKERSLSGGYGMLIGPTATEEEIKAFAEKIARHPERYIAQPTIKLSCCPSLTDGRVAPRHIDLRAFTFMGSDSSYVVPGGLTRVALQEGSLVVNSSQGGGTKDTWVLG</sequence>
<dbReference type="InterPro" id="IPR025841">
    <property type="entry name" value="CP_ATPgrasp_2"/>
</dbReference>
<dbReference type="Proteomes" id="UP001285921">
    <property type="component" value="Unassembled WGS sequence"/>
</dbReference>
<keyword evidence="3" id="KW-1185">Reference proteome</keyword>
<dbReference type="InterPro" id="IPR051680">
    <property type="entry name" value="ATP-dep_Glu-Cys_Ligase-2"/>
</dbReference>